<evidence type="ECO:0000256" key="1">
    <source>
        <dbReference type="ARBA" id="ARBA00022679"/>
    </source>
</evidence>
<sequence length="390" mass="41649">MSTDGPLAGIKVVECAQGVAAGYAGRLLATMGAEVAMIEPPEGCALRREPPYLDGDGLQSALFSYLGADKRSVVLDLATPEGRRDLAALLTDADIFLFDTPVDARPALGLDEAALRRGHPHLVVASVLPFGAFGPKAGWQGEEINLIHASGEGYLLPNGLSVDLFPDRPPLKIAGRFAEMQGGVTALFATLAALWSGEGQTVDVSVQDANVAIGAFAIQRLGDGSVEHRHERNFRYGGVIECRDGFVELLTLEERQWQGLVELMDSPEWACGPGMDDPAARSARGPDINARIRAWAREHPVAELVARAQRLGVPMAPYNTPADVLSDPHEEARRLFGEVDIAGVGPVPIQTAPFRFGADPLAVRRAPPALGADQAILERSRPREARKVNA</sequence>
<name>A0A8B2NWU6_9HYPH</name>
<keyword evidence="1 2" id="KW-0808">Transferase</keyword>
<dbReference type="RefSeq" id="WP_111347273.1">
    <property type="nucleotide sequence ID" value="NZ_QHHQ01000003.1"/>
</dbReference>
<dbReference type="Proteomes" id="UP000249590">
    <property type="component" value="Unassembled WGS sequence"/>
</dbReference>
<gene>
    <name evidence="2" type="ORF">DLJ53_16530</name>
</gene>
<dbReference type="AlphaFoldDB" id="A0A8B2NWU6"/>
<dbReference type="InterPro" id="IPR044855">
    <property type="entry name" value="CoA-Trfase_III_dom3_sf"/>
</dbReference>
<comment type="caution">
    <text evidence="2">The sequence shown here is derived from an EMBL/GenBank/DDBJ whole genome shotgun (WGS) entry which is preliminary data.</text>
</comment>
<proteinExistence type="predicted"/>
<dbReference type="SUPFAM" id="SSF89796">
    <property type="entry name" value="CoA-transferase family III (CaiB/BaiF)"/>
    <property type="match status" value="1"/>
</dbReference>
<dbReference type="Gene3D" id="3.30.1540.10">
    <property type="entry name" value="formyl-coa transferase, domain 3"/>
    <property type="match status" value="1"/>
</dbReference>
<dbReference type="Pfam" id="PF02515">
    <property type="entry name" value="CoA_transf_3"/>
    <property type="match status" value="1"/>
</dbReference>
<organism evidence="2 3">
    <name type="scientific">Acuticoccus sediminis</name>
    <dbReference type="NCBI Taxonomy" id="2184697"/>
    <lineage>
        <taxon>Bacteria</taxon>
        <taxon>Pseudomonadati</taxon>
        <taxon>Pseudomonadota</taxon>
        <taxon>Alphaproteobacteria</taxon>
        <taxon>Hyphomicrobiales</taxon>
        <taxon>Amorphaceae</taxon>
        <taxon>Acuticoccus</taxon>
    </lineage>
</organism>
<evidence type="ECO:0000313" key="2">
    <source>
        <dbReference type="EMBL" id="RAI00841.1"/>
    </source>
</evidence>
<evidence type="ECO:0000313" key="3">
    <source>
        <dbReference type="Proteomes" id="UP000249590"/>
    </source>
</evidence>
<dbReference type="PANTHER" id="PTHR48228">
    <property type="entry name" value="SUCCINYL-COA--D-CITRAMALATE COA-TRANSFERASE"/>
    <property type="match status" value="1"/>
</dbReference>
<protein>
    <submittedName>
        <fullName evidence="2">CoA transferase</fullName>
    </submittedName>
</protein>
<dbReference type="EMBL" id="QHHQ01000003">
    <property type="protein sequence ID" value="RAI00841.1"/>
    <property type="molecule type" value="Genomic_DNA"/>
</dbReference>
<dbReference type="Gene3D" id="3.40.50.10540">
    <property type="entry name" value="Crotonobetainyl-coa:carnitine coa-transferase, domain 1"/>
    <property type="match status" value="1"/>
</dbReference>
<reference evidence="2 3" key="1">
    <citation type="submission" date="2018-05" db="EMBL/GenBank/DDBJ databases">
        <title>Acuticoccus sediminis sp. nov., isolated from deep-sea sediment of Indian Ocean.</title>
        <authorList>
            <person name="Liu X."/>
            <person name="Lai Q."/>
            <person name="Du Y."/>
            <person name="Sun F."/>
            <person name="Zhang X."/>
            <person name="Wang S."/>
            <person name="Shao Z."/>
        </authorList>
    </citation>
    <scope>NUCLEOTIDE SEQUENCE [LARGE SCALE GENOMIC DNA]</scope>
    <source>
        <strain evidence="2 3">PTG4-2</strain>
    </source>
</reference>
<dbReference type="InterPro" id="IPR023606">
    <property type="entry name" value="CoA-Trfase_III_dom_1_sf"/>
</dbReference>
<keyword evidence="3" id="KW-1185">Reference proteome</keyword>
<dbReference type="PANTHER" id="PTHR48228:SF6">
    <property type="entry name" value="L-CARNITINE COA-TRANSFERASE"/>
    <property type="match status" value="1"/>
</dbReference>
<dbReference type="InterPro" id="IPR003673">
    <property type="entry name" value="CoA-Trfase_fam_III"/>
</dbReference>
<accession>A0A8B2NWU6</accession>
<dbReference type="InterPro" id="IPR050509">
    <property type="entry name" value="CoA-transferase_III"/>
</dbReference>
<dbReference type="GO" id="GO:0016740">
    <property type="term" value="F:transferase activity"/>
    <property type="evidence" value="ECO:0007669"/>
    <property type="project" value="UniProtKB-KW"/>
</dbReference>
<dbReference type="OrthoDB" id="5720311at2"/>